<proteinExistence type="predicted"/>
<dbReference type="PANTHER" id="PTHR35910">
    <property type="entry name" value="2EXR DOMAIN-CONTAINING PROTEIN"/>
    <property type="match status" value="1"/>
</dbReference>
<feature type="compositionally biased region" description="Basic residues" evidence="1">
    <location>
        <begin position="107"/>
        <end position="118"/>
    </location>
</feature>
<dbReference type="Pfam" id="PF20150">
    <property type="entry name" value="2EXR"/>
    <property type="match status" value="1"/>
</dbReference>
<keyword evidence="4" id="KW-1185">Reference proteome</keyword>
<dbReference type="PANTHER" id="PTHR35910:SF6">
    <property type="entry name" value="2EXR DOMAIN-CONTAINING PROTEIN"/>
    <property type="match status" value="1"/>
</dbReference>
<reference evidence="4" key="1">
    <citation type="submission" date="2016-03" db="EMBL/GenBank/DDBJ databases">
        <authorList>
            <person name="Ploux O."/>
        </authorList>
    </citation>
    <scope>NUCLEOTIDE SEQUENCE [LARGE SCALE GENOMIC DNA]</scope>
    <source>
        <strain evidence="4">UK7</strain>
    </source>
</reference>
<dbReference type="InParanoid" id="A0A1E1KSV2"/>
<evidence type="ECO:0000313" key="3">
    <source>
        <dbReference type="EMBL" id="CZT01104.1"/>
    </source>
</evidence>
<evidence type="ECO:0000313" key="4">
    <source>
        <dbReference type="Proteomes" id="UP000178129"/>
    </source>
</evidence>
<dbReference type="EMBL" id="FJUW01000021">
    <property type="protein sequence ID" value="CZT01104.1"/>
    <property type="molecule type" value="Genomic_DNA"/>
</dbReference>
<sequence length="438" mass="50289">MSGFSTKSSLPLSHITRQYCEQDYKESNVKKHRLYFKNLNELAKQARMANTSSKVWNSRGHFLTAAPDSQQLHESLSALDHSDRDDKLVWPELPRDEKKNIGLKNAGKGKRTKKKVGKKTSGSSQSLSINRTDISLNYEEAADNDVMKLPTATFTRFSDLPAELRVQIWQMVMMVPRNIAVRSHEMFRTTEREDLSIKALEAYDTQSRASGPFGHAFYRHNRQFNFFHLSTKMPQPSLLHVNAESRHEAQKRFRLFENPTIGPRLSMKDMIDHRQPIIDATLDCLWFPDLHTTYDFGALLWGLLHSNWTAKIKLTSLAIPWSTFTKLIQLLGSEEHDGACDCMACAFFRMTMEIGLKEMVLVINRECDVDSRLTDYDVRFKVPAKLPQDDKVYHALDVCGPNACAWTVEKALTKAIRRYQEEKINNMKIGESPFPQAI</sequence>
<gene>
    <name evidence="3" type="ORF">RCO7_02785</name>
</gene>
<organism evidence="3 4">
    <name type="scientific">Rhynchosporium graminicola</name>
    <dbReference type="NCBI Taxonomy" id="2792576"/>
    <lineage>
        <taxon>Eukaryota</taxon>
        <taxon>Fungi</taxon>
        <taxon>Dikarya</taxon>
        <taxon>Ascomycota</taxon>
        <taxon>Pezizomycotina</taxon>
        <taxon>Leotiomycetes</taxon>
        <taxon>Helotiales</taxon>
        <taxon>Ploettnerulaceae</taxon>
        <taxon>Rhynchosporium</taxon>
    </lineage>
</organism>
<dbReference type="InterPro" id="IPR045518">
    <property type="entry name" value="2EXR"/>
</dbReference>
<evidence type="ECO:0000259" key="2">
    <source>
        <dbReference type="Pfam" id="PF20150"/>
    </source>
</evidence>
<dbReference type="AlphaFoldDB" id="A0A1E1KSV2"/>
<protein>
    <recommendedName>
        <fullName evidence="2">2EXR domain-containing protein</fullName>
    </recommendedName>
</protein>
<name>A0A1E1KSV2_9HELO</name>
<dbReference type="Proteomes" id="UP000178129">
    <property type="component" value="Unassembled WGS sequence"/>
</dbReference>
<accession>A0A1E1KSV2</accession>
<feature type="domain" description="2EXR" evidence="2">
    <location>
        <begin position="154"/>
        <end position="258"/>
    </location>
</feature>
<evidence type="ECO:0000256" key="1">
    <source>
        <dbReference type="SAM" id="MobiDB-lite"/>
    </source>
</evidence>
<feature type="region of interest" description="Disordered" evidence="1">
    <location>
        <begin position="99"/>
        <end position="126"/>
    </location>
</feature>
<comment type="caution">
    <text evidence="3">The sequence shown here is derived from an EMBL/GenBank/DDBJ whole genome shotgun (WGS) entry which is preliminary data.</text>
</comment>